<keyword evidence="5" id="KW-0998">Cell outer membrane</keyword>
<evidence type="ECO:0008006" key="11">
    <source>
        <dbReference type="Google" id="ProtNLM"/>
    </source>
</evidence>
<dbReference type="Pfam" id="PF07980">
    <property type="entry name" value="SusD_RagB"/>
    <property type="match status" value="1"/>
</dbReference>
<dbReference type="InterPro" id="IPR012944">
    <property type="entry name" value="SusD_RagB_dom"/>
</dbReference>
<protein>
    <recommendedName>
        <fullName evidence="11">Carbohydrate-binding protein SusD</fullName>
    </recommendedName>
</protein>
<evidence type="ECO:0000259" key="7">
    <source>
        <dbReference type="Pfam" id="PF07980"/>
    </source>
</evidence>
<evidence type="ECO:0000259" key="8">
    <source>
        <dbReference type="Pfam" id="PF14322"/>
    </source>
</evidence>
<dbReference type="InterPro" id="IPR033985">
    <property type="entry name" value="SusD-like_N"/>
</dbReference>
<dbReference type="PROSITE" id="PS51257">
    <property type="entry name" value="PROKAR_LIPOPROTEIN"/>
    <property type="match status" value="1"/>
</dbReference>
<feature type="chain" id="PRO_5010699594" description="Carbohydrate-binding protein SusD" evidence="6">
    <location>
        <begin position="20"/>
        <end position="509"/>
    </location>
</feature>
<sequence length="509" mass="56345">MFINYIRKGKHLLAITCFACITTLVCSCKKLVDVGEPLTSLTTTKTFSTNSLANAAVAGLYSQMMTNSGSMLFSNGSTTIYAGLSADELINFSGTTAPEEYQFFSNQLFKDNSIAYNAFWQPAYKLIYGANSAIEAIEKSTSTQLFDSTRKVLTGEAKFIRAFSYFYLTNLFGDVPLVTTSDFTQTASMKRTSQAEVYDQMVLDLKDAQQLLLSDYSTAKGERVRVNKWAATALLARVYLYQQNWAAAEEAAGAVIGNGQYSLLSDLSKVFLKNSTESILQLQQANTAAMPRNITWEGFNFVPDIRISGFPPADKAGLLDSATFVSYVPFLIPAYYLNPLVVNDFEPNDQRKLIWVDSTPTPNVSPYYGAAYYFATKYVAQVATGTAITEYYMLLRLAEQYLIRAEARAQQNKTADAAADLNVIRKRAGLPNTTASSQTDLLKAIAHERRIELFAEWGHRWFDLKRTGKASEVLSVLPTKQPWSDNSLLFPISSLELTNGPGLGQNPGY</sequence>
<dbReference type="CDD" id="cd08977">
    <property type="entry name" value="SusD"/>
    <property type="match status" value="1"/>
</dbReference>
<dbReference type="STRING" id="354355.SAMN05660816_04751"/>
<dbReference type="GO" id="GO:0009279">
    <property type="term" value="C:cell outer membrane"/>
    <property type="evidence" value="ECO:0007669"/>
    <property type="project" value="UniProtKB-SubCell"/>
</dbReference>
<accession>A0A1V9F3I2</accession>
<reference evidence="10" key="1">
    <citation type="submission" date="2016-04" db="EMBL/GenBank/DDBJ databases">
        <authorList>
            <person name="Chen L."/>
            <person name="Zhuang W."/>
            <person name="Wang G."/>
        </authorList>
    </citation>
    <scope>NUCLEOTIDE SEQUENCE [LARGE SCALE GENOMIC DNA]</scope>
    <source>
        <strain evidence="10">17621</strain>
    </source>
</reference>
<evidence type="ECO:0000256" key="1">
    <source>
        <dbReference type="ARBA" id="ARBA00004442"/>
    </source>
</evidence>
<evidence type="ECO:0000313" key="10">
    <source>
        <dbReference type="Proteomes" id="UP000192610"/>
    </source>
</evidence>
<evidence type="ECO:0000256" key="4">
    <source>
        <dbReference type="ARBA" id="ARBA00023136"/>
    </source>
</evidence>
<keyword evidence="3 6" id="KW-0732">Signal</keyword>
<dbReference type="EMBL" id="LVXG01000007">
    <property type="protein sequence ID" value="OQP52827.1"/>
    <property type="molecule type" value="Genomic_DNA"/>
</dbReference>
<dbReference type="OrthoDB" id="625727at2"/>
<dbReference type="AlphaFoldDB" id="A0A1V9F3I2"/>
<comment type="similarity">
    <text evidence="2">Belongs to the SusD family.</text>
</comment>
<dbReference type="Proteomes" id="UP000192610">
    <property type="component" value="Unassembled WGS sequence"/>
</dbReference>
<evidence type="ECO:0000256" key="6">
    <source>
        <dbReference type="SAM" id="SignalP"/>
    </source>
</evidence>
<dbReference type="RefSeq" id="WP_081197922.1">
    <property type="nucleotide sequence ID" value="NZ_FOCZ01000009.1"/>
</dbReference>
<dbReference type="Pfam" id="PF14322">
    <property type="entry name" value="SusD-like_3"/>
    <property type="match status" value="1"/>
</dbReference>
<evidence type="ECO:0000313" key="9">
    <source>
        <dbReference type="EMBL" id="OQP52827.1"/>
    </source>
</evidence>
<evidence type="ECO:0000256" key="5">
    <source>
        <dbReference type="ARBA" id="ARBA00023237"/>
    </source>
</evidence>
<dbReference type="SUPFAM" id="SSF48452">
    <property type="entry name" value="TPR-like"/>
    <property type="match status" value="1"/>
</dbReference>
<dbReference type="Gene3D" id="1.25.40.390">
    <property type="match status" value="1"/>
</dbReference>
<keyword evidence="4" id="KW-0472">Membrane</keyword>
<feature type="domain" description="RagB/SusD" evidence="7">
    <location>
        <begin position="352"/>
        <end position="509"/>
    </location>
</feature>
<proteinExistence type="inferred from homology"/>
<feature type="signal peptide" evidence="6">
    <location>
        <begin position="1"/>
        <end position="19"/>
    </location>
</feature>
<evidence type="ECO:0000256" key="2">
    <source>
        <dbReference type="ARBA" id="ARBA00006275"/>
    </source>
</evidence>
<dbReference type="InterPro" id="IPR011990">
    <property type="entry name" value="TPR-like_helical_dom_sf"/>
</dbReference>
<comment type="subcellular location">
    <subcellularLocation>
        <location evidence="1">Cell outer membrane</location>
    </subcellularLocation>
</comment>
<feature type="domain" description="SusD-like N-terminal" evidence="8">
    <location>
        <begin position="104"/>
        <end position="240"/>
    </location>
</feature>
<evidence type="ECO:0000256" key="3">
    <source>
        <dbReference type="ARBA" id="ARBA00022729"/>
    </source>
</evidence>
<organism evidence="9 10">
    <name type="scientific">Niastella yeongjuensis</name>
    <dbReference type="NCBI Taxonomy" id="354355"/>
    <lineage>
        <taxon>Bacteria</taxon>
        <taxon>Pseudomonadati</taxon>
        <taxon>Bacteroidota</taxon>
        <taxon>Chitinophagia</taxon>
        <taxon>Chitinophagales</taxon>
        <taxon>Chitinophagaceae</taxon>
        <taxon>Niastella</taxon>
    </lineage>
</organism>
<keyword evidence="10" id="KW-1185">Reference proteome</keyword>
<name>A0A1V9F3I2_9BACT</name>
<gene>
    <name evidence="9" type="ORF">A4H97_24315</name>
</gene>
<comment type="caution">
    <text evidence="9">The sequence shown here is derived from an EMBL/GenBank/DDBJ whole genome shotgun (WGS) entry which is preliminary data.</text>
</comment>